<reference evidence="9" key="1">
    <citation type="submission" date="2025-08" db="UniProtKB">
        <authorList>
            <consortium name="RefSeq"/>
        </authorList>
    </citation>
    <scope>IDENTIFICATION</scope>
    <source>
        <tissue evidence="9">Gonads</tissue>
    </source>
</reference>
<dbReference type="KEGG" id="lak:106165782"/>
<gene>
    <name evidence="9" type="primary">LOC106165782</name>
</gene>
<feature type="domain" description="C2H2-type" evidence="7">
    <location>
        <begin position="248"/>
        <end position="268"/>
    </location>
</feature>
<dbReference type="Proteomes" id="UP000085678">
    <property type="component" value="Unplaced"/>
</dbReference>
<protein>
    <submittedName>
        <fullName evidence="9">Gastrula zinc finger protein XlCGF8.2DB</fullName>
    </submittedName>
</protein>
<dbReference type="GeneID" id="106165782"/>
<evidence type="ECO:0000256" key="3">
    <source>
        <dbReference type="ARBA" id="ARBA00022771"/>
    </source>
</evidence>
<dbReference type="OrthoDB" id="3561125at2759"/>
<name>A0A1S3INX4_LINAN</name>
<feature type="domain" description="C2H2-type" evidence="7">
    <location>
        <begin position="112"/>
        <end position="140"/>
    </location>
</feature>
<dbReference type="GO" id="GO:0000981">
    <property type="term" value="F:DNA-binding transcription factor activity, RNA polymerase II-specific"/>
    <property type="evidence" value="ECO:0007669"/>
    <property type="project" value="TreeGrafter"/>
</dbReference>
<accession>A0A1S3INX4</accession>
<dbReference type="PROSITE" id="PS00028">
    <property type="entry name" value="ZINC_FINGER_C2H2_1"/>
    <property type="match status" value="4"/>
</dbReference>
<evidence type="ECO:0000313" key="8">
    <source>
        <dbReference type="Proteomes" id="UP000085678"/>
    </source>
</evidence>
<dbReference type="PROSITE" id="PS50157">
    <property type="entry name" value="ZINC_FINGER_C2H2_2"/>
    <property type="match status" value="4"/>
</dbReference>
<dbReference type="GO" id="GO:0005634">
    <property type="term" value="C:nucleus"/>
    <property type="evidence" value="ECO:0007669"/>
    <property type="project" value="TreeGrafter"/>
</dbReference>
<sequence length="286" mass="33013">MDEGDEATSYCWYKSYTLLLLQDEVNDHLGNVDHLGLTRPRCTAVDTQGPTDNGTKTGAGDLENGNIPIEFENEEKEETMKELFLCTDCDKQYFSKNALKRHSMVHSGKYHSWCTECSAGFVSRYHLEDHLRQMHGSLKLVCFLCNKKMASRQGMQRHVKAHHGDRVQCDICKKSYPEGRIKEHKVRAHSKLNHCTECSLSFGTPSCMKSHMVVHGSRNFKCAECTFCTKHKYSLNRHMQRHKPVDKHLCTKCGKSFRRKDYLVCHEKDCKGYIQELWGVDTIKLE</sequence>
<feature type="region of interest" description="Disordered" evidence="6">
    <location>
        <begin position="43"/>
        <end position="65"/>
    </location>
</feature>
<evidence type="ECO:0000313" key="9">
    <source>
        <dbReference type="RefSeq" id="XP_013399596.1"/>
    </source>
</evidence>
<dbReference type="InParanoid" id="A0A1S3INX4"/>
<dbReference type="SUPFAM" id="SSF57667">
    <property type="entry name" value="beta-beta-alpha zinc fingers"/>
    <property type="match status" value="4"/>
</dbReference>
<keyword evidence="3 5" id="KW-0863">Zinc-finger</keyword>
<dbReference type="InterPro" id="IPR013087">
    <property type="entry name" value="Znf_C2H2_type"/>
</dbReference>
<proteinExistence type="predicted"/>
<evidence type="ECO:0000256" key="1">
    <source>
        <dbReference type="ARBA" id="ARBA00022723"/>
    </source>
</evidence>
<dbReference type="Gene3D" id="3.30.160.60">
    <property type="entry name" value="Classic Zinc Finger"/>
    <property type="match status" value="3"/>
</dbReference>
<dbReference type="GO" id="GO:0008270">
    <property type="term" value="F:zinc ion binding"/>
    <property type="evidence" value="ECO:0007669"/>
    <property type="project" value="UniProtKB-KW"/>
</dbReference>
<organism evidence="8 9">
    <name type="scientific">Lingula anatina</name>
    <name type="common">Brachiopod</name>
    <name type="synonym">Lingula unguis</name>
    <dbReference type="NCBI Taxonomy" id="7574"/>
    <lineage>
        <taxon>Eukaryota</taxon>
        <taxon>Metazoa</taxon>
        <taxon>Spiralia</taxon>
        <taxon>Lophotrochozoa</taxon>
        <taxon>Brachiopoda</taxon>
        <taxon>Linguliformea</taxon>
        <taxon>Lingulata</taxon>
        <taxon>Lingulida</taxon>
        <taxon>Linguloidea</taxon>
        <taxon>Lingulidae</taxon>
        <taxon>Lingula</taxon>
    </lineage>
</organism>
<dbReference type="Pfam" id="PF00096">
    <property type="entry name" value="zf-C2H2"/>
    <property type="match status" value="1"/>
</dbReference>
<evidence type="ECO:0000256" key="2">
    <source>
        <dbReference type="ARBA" id="ARBA00022737"/>
    </source>
</evidence>
<dbReference type="PANTHER" id="PTHR24379:SF127">
    <property type="entry name" value="BLOODY FINGERS-RELATED"/>
    <property type="match status" value="1"/>
</dbReference>
<keyword evidence="2" id="KW-0677">Repeat</keyword>
<dbReference type="PANTHER" id="PTHR24379">
    <property type="entry name" value="KRAB AND ZINC FINGER DOMAIN-CONTAINING"/>
    <property type="match status" value="1"/>
</dbReference>
<dbReference type="SMART" id="SM00355">
    <property type="entry name" value="ZnF_C2H2"/>
    <property type="match status" value="7"/>
</dbReference>
<keyword evidence="1" id="KW-0479">Metal-binding</keyword>
<evidence type="ECO:0000256" key="6">
    <source>
        <dbReference type="SAM" id="MobiDB-lite"/>
    </source>
</evidence>
<evidence type="ECO:0000259" key="7">
    <source>
        <dbReference type="PROSITE" id="PS50157"/>
    </source>
</evidence>
<keyword evidence="4" id="KW-0862">Zinc</keyword>
<dbReference type="RefSeq" id="XP_013399596.1">
    <property type="nucleotide sequence ID" value="XM_013544142.1"/>
</dbReference>
<feature type="domain" description="C2H2-type" evidence="7">
    <location>
        <begin position="84"/>
        <end position="111"/>
    </location>
</feature>
<evidence type="ECO:0000256" key="5">
    <source>
        <dbReference type="PROSITE-ProRule" id="PRU00042"/>
    </source>
</evidence>
<keyword evidence="8" id="KW-1185">Reference proteome</keyword>
<dbReference type="STRING" id="7574.A0A1S3INX4"/>
<dbReference type="AlphaFoldDB" id="A0A1S3INX4"/>
<evidence type="ECO:0000256" key="4">
    <source>
        <dbReference type="ARBA" id="ARBA00022833"/>
    </source>
</evidence>
<feature type="domain" description="C2H2-type" evidence="7">
    <location>
        <begin position="140"/>
        <end position="167"/>
    </location>
</feature>
<feature type="compositionally biased region" description="Polar residues" evidence="6">
    <location>
        <begin position="45"/>
        <end position="56"/>
    </location>
</feature>
<dbReference type="InterPro" id="IPR036236">
    <property type="entry name" value="Znf_C2H2_sf"/>
</dbReference>
<dbReference type="GO" id="GO:0000977">
    <property type="term" value="F:RNA polymerase II transcription regulatory region sequence-specific DNA binding"/>
    <property type="evidence" value="ECO:0007669"/>
    <property type="project" value="TreeGrafter"/>
</dbReference>